<dbReference type="PANTHER" id="PTHR32401">
    <property type="entry name" value="CONCANAVALIN A-LIKE LECTIN FAMILY PROTEIN"/>
    <property type="match status" value="1"/>
</dbReference>
<dbReference type="InterPro" id="IPR001220">
    <property type="entry name" value="Legume_lectin_dom"/>
</dbReference>
<dbReference type="InterPro" id="IPR050258">
    <property type="entry name" value="Leguminous_Lectin"/>
</dbReference>
<comment type="similarity">
    <text evidence="1">Belongs to the leguminous lectin family.</text>
</comment>
<protein>
    <recommendedName>
        <fullName evidence="4">Legume lectin domain-containing protein</fullName>
    </recommendedName>
</protein>
<dbReference type="Pfam" id="PF00139">
    <property type="entry name" value="Lectin_legB"/>
    <property type="match status" value="1"/>
</dbReference>
<dbReference type="InterPro" id="IPR013320">
    <property type="entry name" value="ConA-like_dom_sf"/>
</dbReference>
<reference evidence="5" key="1">
    <citation type="submission" date="2021-08" db="EMBL/GenBank/DDBJ databases">
        <title>WGS assembly of Ceratopteris richardii.</title>
        <authorList>
            <person name="Marchant D.B."/>
            <person name="Chen G."/>
            <person name="Jenkins J."/>
            <person name="Shu S."/>
            <person name="Leebens-Mack J."/>
            <person name="Grimwood J."/>
            <person name="Schmutz J."/>
            <person name="Soltis P."/>
            <person name="Soltis D."/>
            <person name="Chen Z.-H."/>
        </authorList>
    </citation>
    <scope>NUCLEOTIDE SEQUENCE</scope>
    <source>
        <strain evidence="5">Whitten #5841</strain>
        <tissue evidence="5">Leaf</tissue>
    </source>
</reference>
<comment type="caution">
    <text evidence="5">The sequence shown here is derived from an EMBL/GenBank/DDBJ whole genome shotgun (WGS) entry which is preliminary data.</text>
</comment>
<organism evidence="5 6">
    <name type="scientific">Ceratopteris richardii</name>
    <name type="common">Triangle waterfern</name>
    <dbReference type="NCBI Taxonomy" id="49495"/>
    <lineage>
        <taxon>Eukaryota</taxon>
        <taxon>Viridiplantae</taxon>
        <taxon>Streptophyta</taxon>
        <taxon>Embryophyta</taxon>
        <taxon>Tracheophyta</taxon>
        <taxon>Polypodiopsida</taxon>
        <taxon>Polypodiidae</taxon>
        <taxon>Polypodiales</taxon>
        <taxon>Pteridineae</taxon>
        <taxon>Pteridaceae</taxon>
        <taxon>Parkerioideae</taxon>
        <taxon>Ceratopteris</taxon>
    </lineage>
</organism>
<dbReference type="Proteomes" id="UP000825935">
    <property type="component" value="Chromosome 15"/>
</dbReference>
<feature type="chain" id="PRO_5035910898" description="Legume lectin domain-containing protein" evidence="3">
    <location>
        <begin position="22"/>
        <end position="193"/>
    </location>
</feature>
<name>A0A8T2T4E8_CERRI</name>
<dbReference type="EMBL" id="CM035420">
    <property type="protein sequence ID" value="KAH7404602.1"/>
    <property type="molecule type" value="Genomic_DNA"/>
</dbReference>
<dbReference type="PANTHER" id="PTHR32401:SF48">
    <property type="entry name" value="LEGUME LECTIN DOMAIN-CONTAINING PROTEIN"/>
    <property type="match status" value="1"/>
</dbReference>
<dbReference type="Gene3D" id="2.60.120.200">
    <property type="match status" value="1"/>
</dbReference>
<evidence type="ECO:0000313" key="6">
    <source>
        <dbReference type="Proteomes" id="UP000825935"/>
    </source>
</evidence>
<dbReference type="GO" id="GO:0030246">
    <property type="term" value="F:carbohydrate binding"/>
    <property type="evidence" value="ECO:0007669"/>
    <property type="project" value="UniProtKB-KW"/>
</dbReference>
<dbReference type="SUPFAM" id="SSF49899">
    <property type="entry name" value="Concanavalin A-like lectins/glucanases"/>
    <property type="match status" value="1"/>
</dbReference>
<dbReference type="AlphaFoldDB" id="A0A8T2T4E8"/>
<evidence type="ECO:0000256" key="3">
    <source>
        <dbReference type="SAM" id="SignalP"/>
    </source>
</evidence>
<keyword evidence="2" id="KW-0430">Lectin</keyword>
<evidence type="ECO:0000313" key="5">
    <source>
        <dbReference type="EMBL" id="KAH7404602.1"/>
    </source>
</evidence>
<evidence type="ECO:0000256" key="1">
    <source>
        <dbReference type="ARBA" id="ARBA00007606"/>
    </source>
</evidence>
<accession>A0A8T2T4E8</accession>
<evidence type="ECO:0000256" key="2">
    <source>
        <dbReference type="ARBA" id="ARBA00022734"/>
    </source>
</evidence>
<gene>
    <name evidence="5" type="ORF">KP509_15G033800</name>
</gene>
<evidence type="ECO:0000259" key="4">
    <source>
        <dbReference type="Pfam" id="PF00139"/>
    </source>
</evidence>
<proteinExistence type="inferred from homology"/>
<feature type="domain" description="Legume lectin" evidence="4">
    <location>
        <begin position="28"/>
        <end position="144"/>
    </location>
</feature>
<feature type="signal peptide" evidence="3">
    <location>
        <begin position="1"/>
        <end position="21"/>
    </location>
</feature>
<keyword evidence="3" id="KW-0732">Signal</keyword>
<sequence>MKVLSTLHLILFAIVFLRNDGRRYLVSSLQFEYPDFRNHSLITLVQKGSWYQGDNPIIVDSAIWLTPLITSSDTNLGRMIYSNPVSLVRHSLGNGKNSSASFNRSFSFQIECTTGIGKCGSGMAFFISTSKQAPEDSIGAGLVYTVTTQSRMGQGSIMCSRSSSTPSNPQVFLMRLQLISESISIPLCLKDML</sequence>
<keyword evidence="6" id="KW-1185">Reference proteome</keyword>